<organism evidence="2 3">
    <name type="scientific">Bacteroides caccae</name>
    <dbReference type="NCBI Taxonomy" id="47678"/>
    <lineage>
        <taxon>Bacteria</taxon>
        <taxon>Pseudomonadati</taxon>
        <taxon>Bacteroidota</taxon>
        <taxon>Bacteroidia</taxon>
        <taxon>Bacteroidales</taxon>
        <taxon>Bacteroidaceae</taxon>
        <taxon>Bacteroides</taxon>
    </lineage>
</organism>
<keyword evidence="1" id="KW-0472">Membrane</keyword>
<dbReference type="RefSeq" id="WP_055172677.1">
    <property type="nucleotide sequence ID" value="NZ_CZAI01000006.1"/>
</dbReference>
<proteinExistence type="predicted"/>
<dbReference type="STRING" id="47678.ERS852494_02876"/>
<dbReference type="EMBL" id="CZAI01000006">
    <property type="protein sequence ID" value="CUP69750.1"/>
    <property type="molecule type" value="Genomic_DNA"/>
</dbReference>
<evidence type="ECO:0000256" key="1">
    <source>
        <dbReference type="SAM" id="Phobius"/>
    </source>
</evidence>
<dbReference type="Proteomes" id="UP000095657">
    <property type="component" value="Unassembled WGS sequence"/>
</dbReference>
<dbReference type="AlphaFoldDB" id="A0A174QFU6"/>
<feature type="transmembrane region" description="Helical" evidence="1">
    <location>
        <begin position="12"/>
        <end position="30"/>
    </location>
</feature>
<keyword evidence="1" id="KW-0812">Transmembrane</keyword>
<sequence length="165" mass="18854">MAKNKSKILLKLLIGFVLIVGLGLYCNSILKNWDIEQNLGSNYILCADGEIIYQPSDEKPAEYIIPFGTARYGFDERWIVVETKTRSGFHQTLPQDTIAGKVSNYWIIDKSIPVDTENPSIFGDIYYQGNIYSVIRKSLIGPLDSLDFEKETGKRSIKLIWRKKK</sequence>
<keyword evidence="1" id="KW-1133">Transmembrane helix</keyword>
<gene>
    <name evidence="2" type="ORF">ERS852494_02876</name>
</gene>
<protein>
    <submittedName>
        <fullName evidence="2">Uncharacterized protein</fullName>
    </submittedName>
</protein>
<evidence type="ECO:0000313" key="2">
    <source>
        <dbReference type="EMBL" id="CUP69750.1"/>
    </source>
</evidence>
<reference evidence="2 3" key="1">
    <citation type="submission" date="2015-09" db="EMBL/GenBank/DDBJ databases">
        <authorList>
            <consortium name="Pathogen Informatics"/>
        </authorList>
    </citation>
    <scope>NUCLEOTIDE SEQUENCE [LARGE SCALE GENOMIC DNA]</scope>
    <source>
        <strain evidence="2 3">2789STDY5834880</strain>
    </source>
</reference>
<accession>A0A174QFU6</accession>
<evidence type="ECO:0000313" key="3">
    <source>
        <dbReference type="Proteomes" id="UP000095657"/>
    </source>
</evidence>
<name>A0A174QFU6_9BACE</name>